<dbReference type="OrthoDB" id="9809288at2"/>
<dbReference type="SUPFAM" id="SSF55469">
    <property type="entry name" value="FMN-dependent nitroreductase-like"/>
    <property type="match status" value="1"/>
</dbReference>
<dbReference type="Proteomes" id="UP000248688">
    <property type="component" value="Chromosome"/>
</dbReference>
<dbReference type="GO" id="GO:0016491">
    <property type="term" value="F:oxidoreductase activity"/>
    <property type="evidence" value="ECO:0007669"/>
    <property type="project" value="UniProtKB-KW"/>
</dbReference>
<gene>
    <name evidence="7" type="ORF">DN752_21895</name>
</gene>
<evidence type="ECO:0000313" key="7">
    <source>
        <dbReference type="EMBL" id="AWW32586.1"/>
    </source>
</evidence>
<accession>A0A2Z4IPV6</accession>
<organism evidence="7 8">
    <name type="scientific">Echinicola strongylocentroti</name>
    <dbReference type="NCBI Taxonomy" id="1795355"/>
    <lineage>
        <taxon>Bacteria</taxon>
        <taxon>Pseudomonadati</taxon>
        <taxon>Bacteroidota</taxon>
        <taxon>Cytophagia</taxon>
        <taxon>Cytophagales</taxon>
        <taxon>Cyclobacteriaceae</taxon>
        <taxon>Echinicola</taxon>
    </lineage>
</organism>
<comment type="similarity">
    <text evidence="2">Belongs to the nitroreductase family.</text>
</comment>
<proteinExistence type="inferred from homology"/>
<evidence type="ECO:0000256" key="5">
    <source>
        <dbReference type="ARBA" id="ARBA00023002"/>
    </source>
</evidence>
<dbReference type="Gene3D" id="3.40.109.10">
    <property type="entry name" value="NADH Oxidase"/>
    <property type="match status" value="1"/>
</dbReference>
<dbReference type="RefSeq" id="WP_112785959.1">
    <property type="nucleotide sequence ID" value="NZ_CP030041.1"/>
</dbReference>
<dbReference type="PANTHER" id="PTHR43673:SF2">
    <property type="entry name" value="NITROREDUCTASE"/>
    <property type="match status" value="1"/>
</dbReference>
<dbReference type="PANTHER" id="PTHR43673">
    <property type="entry name" value="NAD(P)H NITROREDUCTASE YDGI-RELATED"/>
    <property type="match status" value="1"/>
</dbReference>
<evidence type="ECO:0000256" key="2">
    <source>
        <dbReference type="ARBA" id="ARBA00007118"/>
    </source>
</evidence>
<dbReference type="KEGG" id="est:DN752_21895"/>
<keyword evidence="8" id="KW-1185">Reference proteome</keyword>
<keyword evidence="5" id="KW-0560">Oxidoreductase</keyword>
<keyword evidence="3" id="KW-0285">Flavoprotein</keyword>
<feature type="domain" description="Nitroreductase" evidence="6">
    <location>
        <begin position="158"/>
        <end position="211"/>
    </location>
</feature>
<comment type="cofactor">
    <cofactor evidence="1">
        <name>FMN</name>
        <dbReference type="ChEBI" id="CHEBI:58210"/>
    </cofactor>
</comment>
<name>A0A2Z4IPV6_9BACT</name>
<evidence type="ECO:0000259" key="6">
    <source>
        <dbReference type="Pfam" id="PF00881"/>
    </source>
</evidence>
<evidence type="ECO:0000256" key="3">
    <source>
        <dbReference type="ARBA" id="ARBA00022630"/>
    </source>
</evidence>
<evidence type="ECO:0000256" key="4">
    <source>
        <dbReference type="ARBA" id="ARBA00022643"/>
    </source>
</evidence>
<dbReference type="InterPro" id="IPR000415">
    <property type="entry name" value="Nitroreductase-like"/>
</dbReference>
<dbReference type="Pfam" id="PF00881">
    <property type="entry name" value="Nitroreductase"/>
    <property type="match status" value="1"/>
</dbReference>
<evidence type="ECO:0000256" key="1">
    <source>
        <dbReference type="ARBA" id="ARBA00001917"/>
    </source>
</evidence>
<keyword evidence="4" id="KW-0288">FMN</keyword>
<dbReference type="AlphaFoldDB" id="A0A2Z4IPV6"/>
<dbReference type="EMBL" id="CP030041">
    <property type="protein sequence ID" value="AWW32586.1"/>
    <property type="molecule type" value="Genomic_DNA"/>
</dbReference>
<protein>
    <recommendedName>
        <fullName evidence="6">Nitroreductase domain-containing protein</fullName>
    </recommendedName>
</protein>
<reference evidence="7 8" key="1">
    <citation type="submission" date="2018-06" db="EMBL/GenBank/DDBJ databases">
        <title>Echinicola strongylocentroti sp. nov., isolated from a sea urchin Strongylocentrotus intermedius.</title>
        <authorList>
            <person name="Bae S.S."/>
        </authorList>
    </citation>
    <scope>NUCLEOTIDE SEQUENCE [LARGE SCALE GENOMIC DNA]</scope>
    <source>
        <strain evidence="7 8">MEBiC08714</strain>
    </source>
</reference>
<evidence type="ECO:0000313" key="8">
    <source>
        <dbReference type="Proteomes" id="UP000248688"/>
    </source>
</evidence>
<dbReference type="InterPro" id="IPR029479">
    <property type="entry name" value="Nitroreductase"/>
</dbReference>
<sequence length="326" mass="36934">MYAVIKKHFPSLLNLGVLWVYALDFYKYTKHSSVAREDTSVKLVSRIIADYHVIEKGLTMPSVRLGFGVARMHALLESINAYVEQYGATNEQVCCAIGVVKEYKDFHTRNDYQIDENISKQITSLEQRFPAIANTVQKRFSEGNYYAQSKASFDDFSRSRLSVRNYDPEKEVPVDKIEKAVNLATNAPSSCNRQTVRVHVYKDRDLVREILAIQGGNRGFGDRANKLIIVTSDLQCWHGVSENKAPYVDGGVFTMNLLYALHFYKIASCPLNCNLSPEKEKSLRKICGIPKSEVFVVMVSCGLVPEEFEVPASRRYTTPNILTIHN</sequence>